<name>A0A2T1HY20_9HYPH</name>
<proteinExistence type="predicted"/>
<dbReference type="PROSITE" id="PS51186">
    <property type="entry name" value="GNAT"/>
    <property type="match status" value="1"/>
</dbReference>
<dbReference type="Pfam" id="PF00583">
    <property type="entry name" value="Acetyltransf_1"/>
    <property type="match status" value="1"/>
</dbReference>
<dbReference type="Proteomes" id="UP000239772">
    <property type="component" value="Unassembled WGS sequence"/>
</dbReference>
<evidence type="ECO:0000313" key="5">
    <source>
        <dbReference type="Proteomes" id="UP000239772"/>
    </source>
</evidence>
<evidence type="ECO:0000256" key="1">
    <source>
        <dbReference type="ARBA" id="ARBA00022679"/>
    </source>
</evidence>
<keyword evidence="2" id="KW-0012">Acyltransferase</keyword>
<protein>
    <submittedName>
        <fullName evidence="4">GNAT family N-acetyltransferase</fullName>
    </submittedName>
</protein>
<evidence type="ECO:0000259" key="3">
    <source>
        <dbReference type="PROSITE" id="PS51186"/>
    </source>
</evidence>
<dbReference type="SUPFAM" id="SSF55729">
    <property type="entry name" value="Acyl-CoA N-acyltransferases (Nat)"/>
    <property type="match status" value="1"/>
</dbReference>
<accession>A0A2T1HY20</accession>
<reference evidence="5" key="1">
    <citation type="submission" date="2018-03" db="EMBL/GenBank/DDBJ databases">
        <authorList>
            <person name="Sun L."/>
            <person name="Liu H."/>
            <person name="Chen W."/>
            <person name="Huang K."/>
            <person name="Liu W."/>
            <person name="Gao X."/>
        </authorList>
    </citation>
    <scope>NUCLEOTIDE SEQUENCE [LARGE SCALE GENOMIC DNA]</scope>
    <source>
        <strain evidence="5">SH9</strain>
    </source>
</reference>
<comment type="caution">
    <text evidence="4">The sequence shown here is derived from an EMBL/GenBank/DDBJ whole genome shotgun (WGS) entry which is preliminary data.</text>
</comment>
<keyword evidence="5" id="KW-1185">Reference proteome</keyword>
<dbReference type="GO" id="GO:0016747">
    <property type="term" value="F:acyltransferase activity, transferring groups other than amino-acyl groups"/>
    <property type="evidence" value="ECO:0007669"/>
    <property type="project" value="InterPro"/>
</dbReference>
<dbReference type="InterPro" id="IPR000182">
    <property type="entry name" value="GNAT_dom"/>
</dbReference>
<dbReference type="CDD" id="cd04301">
    <property type="entry name" value="NAT_SF"/>
    <property type="match status" value="1"/>
</dbReference>
<dbReference type="OrthoDB" id="9797417at2"/>
<dbReference type="PANTHER" id="PTHR43877">
    <property type="entry name" value="AMINOALKYLPHOSPHONATE N-ACETYLTRANSFERASE-RELATED-RELATED"/>
    <property type="match status" value="1"/>
</dbReference>
<evidence type="ECO:0000256" key="2">
    <source>
        <dbReference type="ARBA" id="ARBA00023315"/>
    </source>
</evidence>
<organism evidence="4 5">
    <name type="scientific">Alsobacter soli</name>
    <dbReference type="NCBI Taxonomy" id="2109933"/>
    <lineage>
        <taxon>Bacteria</taxon>
        <taxon>Pseudomonadati</taxon>
        <taxon>Pseudomonadota</taxon>
        <taxon>Alphaproteobacteria</taxon>
        <taxon>Hyphomicrobiales</taxon>
        <taxon>Alsobacteraceae</taxon>
        <taxon>Alsobacter</taxon>
    </lineage>
</organism>
<gene>
    <name evidence="4" type="ORF">SLNSH_01885</name>
</gene>
<evidence type="ECO:0000313" key="4">
    <source>
        <dbReference type="EMBL" id="PSC06586.1"/>
    </source>
</evidence>
<dbReference type="Gene3D" id="3.40.630.30">
    <property type="match status" value="1"/>
</dbReference>
<feature type="domain" description="N-acetyltransferase" evidence="3">
    <location>
        <begin position="2"/>
        <end position="155"/>
    </location>
</feature>
<sequence length="299" mass="32242">MVTIRPAKLDDLEAADALVVAIINDLTMRHGFGQIANPSPPRLQRFSLADDPDGLWVAEHKDELVGFGFSWACDELWFLAQLFVNPDAQSSGVGRELLAKTLAHGAQRDARAKALITFAFNRAAQGLYMRHGLYPITPLYVMSAGLETVAARPLSTALRVEPLEGSIAPPELLRPIDRAALGFSRAKHHSYMLTEGGLTGKALWAGANCVGYFYVGPDGHIGPLAVTTVDHVADAFAAALLAVKGTPAKQVSAFVPASIPAVLDLALRLGMRITLPMLLMADGLQRPWDRYMPRNPGLM</sequence>
<dbReference type="InterPro" id="IPR016181">
    <property type="entry name" value="Acyl_CoA_acyltransferase"/>
</dbReference>
<dbReference type="EMBL" id="PVZS01000002">
    <property type="protein sequence ID" value="PSC06586.1"/>
    <property type="molecule type" value="Genomic_DNA"/>
</dbReference>
<keyword evidence="1 4" id="KW-0808">Transferase</keyword>
<dbReference type="AlphaFoldDB" id="A0A2T1HY20"/>
<dbReference type="RefSeq" id="WP_106334965.1">
    <property type="nucleotide sequence ID" value="NZ_PVZS01000002.1"/>
</dbReference>
<dbReference type="InterPro" id="IPR050832">
    <property type="entry name" value="Bact_Acetyltransf"/>
</dbReference>